<dbReference type="InParanoid" id="A7RRI1"/>
<dbReference type="InterPro" id="IPR019318">
    <property type="entry name" value="Gua_nucleotide_exch_fac_Ric8"/>
</dbReference>
<keyword evidence="3" id="KW-0963">Cytoplasm</keyword>
<evidence type="ECO:0000256" key="2">
    <source>
        <dbReference type="ARBA" id="ARBA00009049"/>
    </source>
</evidence>
<dbReference type="OMA" id="ETLCDPP"/>
<evidence type="ECO:0008006" key="8">
    <source>
        <dbReference type="Google" id="ProtNLM"/>
    </source>
</evidence>
<dbReference type="Proteomes" id="UP000001593">
    <property type="component" value="Unassembled WGS sequence"/>
</dbReference>
<feature type="non-terminal residue" evidence="6">
    <location>
        <position position="1"/>
    </location>
</feature>
<sequence>LNALRILSRDKNGLGLLTSEKSSKALTCIGPTEVDTVYLRMMNYDGCVKTSGTIIESLKCLCNIMYHSAPAREHCIKFDVTLSLLHRLKNWADKSVPQDVFYFDLRLMFLLTAFEGAIRKTAFENKGLCILTHALDSQVPGKDDRDRTHSSNGKDGSEILKVIFNVTMAMPKELTHETQEHYERIALITSTLFTHVKALPDGAENVHNHAMNAINSMPKEAMHFLYWGFPKSVGKAFTNNMAAIMSLLKHIESRIDSSNADSLVPEISALCCLAKGDSIIRKYLRLEILPPLQAVSHTRPEEGSAIKNKLIKMMTAPGDIRDMVADFLFILCKENTDRLIKYTGYGNAAGLLARKGLMAGGQGNGGEYSSDEENSDTDEYVQVKNQIDPIIGAIPPDRPNPLDGMTDEEKEEEAMKLGEMIEHLNKMGVIQTAEIGPDG</sequence>
<organism evidence="6 7">
    <name type="scientific">Nematostella vectensis</name>
    <name type="common">Starlet sea anemone</name>
    <dbReference type="NCBI Taxonomy" id="45351"/>
    <lineage>
        <taxon>Eukaryota</taxon>
        <taxon>Metazoa</taxon>
        <taxon>Cnidaria</taxon>
        <taxon>Anthozoa</taxon>
        <taxon>Hexacorallia</taxon>
        <taxon>Actiniaria</taxon>
        <taxon>Edwardsiidae</taxon>
        <taxon>Nematostella</taxon>
    </lineage>
</organism>
<dbReference type="PANTHER" id="PTHR12425:SF5">
    <property type="entry name" value="SYNEMBRYN"/>
    <property type="match status" value="1"/>
</dbReference>
<dbReference type="eggNOG" id="KOG4464">
    <property type="taxonomic scope" value="Eukaryota"/>
</dbReference>
<keyword evidence="5" id="KW-0143">Chaperone</keyword>
<keyword evidence="7" id="KW-1185">Reference proteome</keyword>
<comment type="similarity">
    <text evidence="2">Belongs to the synembryn family.</text>
</comment>
<dbReference type="AlphaFoldDB" id="A7RRI1"/>
<dbReference type="Pfam" id="PF10165">
    <property type="entry name" value="Ric8"/>
    <property type="match status" value="1"/>
</dbReference>
<protein>
    <recommendedName>
        <fullName evidence="8">Synembryn-A</fullName>
    </recommendedName>
</protein>
<dbReference type="GO" id="GO:0005938">
    <property type="term" value="C:cell cortex"/>
    <property type="evidence" value="ECO:0007669"/>
    <property type="project" value="UniProtKB-SubCell"/>
</dbReference>
<dbReference type="HOGENOM" id="CLU_018602_1_0_1"/>
<dbReference type="PhylomeDB" id="A7RRI1"/>
<reference evidence="6 7" key="1">
    <citation type="journal article" date="2007" name="Science">
        <title>Sea anemone genome reveals ancestral eumetazoan gene repertoire and genomic organization.</title>
        <authorList>
            <person name="Putnam N.H."/>
            <person name="Srivastava M."/>
            <person name="Hellsten U."/>
            <person name="Dirks B."/>
            <person name="Chapman J."/>
            <person name="Salamov A."/>
            <person name="Terry A."/>
            <person name="Shapiro H."/>
            <person name="Lindquist E."/>
            <person name="Kapitonov V.V."/>
            <person name="Jurka J."/>
            <person name="Genikhovich G."/>
            <person name="Grigoriev I.V."/>
            <person name="Lucas S.M."/>
            <person name="Steele R.E."/>
            <person name="Finnerty J.R."/>
            <person name="Technau U."/>
            <person name="Martindale M.Q."/>
            <person name="Rokhsar D.S."/>
        </authorList>
    </citation>
    <scope>NUCLEOTIDE SEQUENCE [LARGE SCALE GENOMIC DNA]</scope>
    <source>
        <strain evidence="7">CH2 X CH6</strain>
    </source>
</reference>
<dbReference type="PRINTS" id="PR01802">
    <property type="entry name" value="SYNEMBRYN"/>
</dbReference>
<dbReference type="GO" id="GO:0005737">
    <property type="term" value="C:cytoplasm"/>
    <property type="evidence" value="ECO:0000318"/>
    <property type="project" value="GO_Central"/>
</dbReference>
<dbReference type="EMBL" id="DS469531">
    <property type="protein sequence ID" value="EDO46011.1"/>
    <property type="molecule type" value="Genomic_DNA"/>
</dbReference>
<evidence type="ECO:0000256" key="3">
    <source>
        <dbReference type="ARBA" id="ARBA00022490"/>
    </source>
</evidence>
<dbReference type="STRING" id="45351.A7RRI1"/>
<keyword evidence="4" id="KW-0344">Guanine-nucleotide releasing factor</keyword>
<dbReference type="InterPro" id="IPR008376">
    <property type="entry name" value="Chaperone_Ric-8_A/B"/>
</dbReference>
<evidence type="ECO:0000313" key="6">
    <source>
        <dbReference type="EMBL" id="EDO46011.1"/>
    </source>
</evidence>
<proteinExistence type="inferred from homology"/>
<dbReference type="GO" id="GO:0005085">
    <property type="term" value="F:guanyl-nucleotide exchange factor activity"/>
    <property type="evidence" value="ECO:0000318"/>
    <property type="project" value="GO_Central"/>
</dbReference>
<name>A7RRI1_NEMVE</name>
<evidence type="ECO:0000256" key="5">
    <source>
        <dbReference type="ARBA" id="ARBA00023186"/>
    </source>
</evidence>
<dbReference type="FunCoup" id="A7RRI1">
    <property type="interactions" value="737"/>
</dbReference>
<comment type="subcellular location">
    <subcellularLocation>
        <location evidence="1">Cytoplasm</location>
        <location evidence="1">Cell cortex</location>
    </subcellularLocation>
</comment>
<dbReference type="PANTHER" id="PTHR12425">
    <property type="entry name" value="SYNEMBRYN"/>
    <property type="match status" value="1"/>
</dbReference>
<feature type="non-terminal residue" evidence="6">
    <location>
        <position position="439"/>
    </location>
</feature>
<evidence type="ECO:0000256" key="4">
    <source>
        <dbReference type="ARBA" id="ARBA00022658"/>
    </source>
</evidence>
<dbReference type="SUPFAM" id="SSF48371">
    <property type="entry name" value="ARM repeat"/>
    <property type="match status" value="1"/>
</dbReference>
<dbReference type="InterPro" id="IPR016024">
    <property type="entry name" value="ARM-type_fold"/>
</dbReference>
<dbReference type="GO" id="GO:0001965">
    <property type="term" value="F:G-protein alpha-subunit binding"/>
    <property type="evidence" value="ECO:0000318"/>
    <property type="project" value="GO_Central"/>
</dbReference>
<evidence type="ECO:0000313" key="7">
    <source>
        <dbReference type="Proteomes" id="UP000001593"/>
    </source>
</evidence>
<evidence type="ECO:0000256" key="1">
    <source>
        <dbReference type="ARBA" id="ARBA00004544"/>
    </source>
</evidence>
<dbReference type="GO" id="GO:0007186">
    <property type="term" value="P:G protein-coupled receptor signaling pathway"/>
    <property type="evidence" value="ECO:0000318"/>
    <property type="project" value="GO_Central"/>
</dbReference>
<accession>A7RRI1</accession>
<gene>
    <name evidence="6" type="ORF">NEMVEDRAFT_v1g90876</name>
</gene>